<evidence type="ECO:0000313" key="2">
    <source>
        <dbReference type="Proteomes" id="UP000317881"/>
    </source>
</evidence>
<protein>
    <submittedName>
        <fullName evidence="1">Uncharacterized protein</fullName>
    </submittedName>
</protein>
<comment type="caution">
    <text evidence="1">The sequence shown here is derived from an EMBL/GenBank/DDBJ whole genome shotgun (WGS) entry which is preliminary data.</text>
</comment>
<reference evidence="1 2" key="1">
    <citation type="submission" date="2019-06" db="EMBL/GenBank/DDBJ databases">
        <title>Whole genome shotgun sequence of Streptomyces spinoverrucosus NBRC 14228.</title>
        <authorList>
            <person name="Hosoyama A."/>
            <person name="Uohara A."/>
            <person name="Ohji S."/>
            <person name="Ichikawa N."/>
        </authorList>
    </citation>
    <scope>NUCLEOTIDE SEQUENCE [LARGE SCALE GENOMIC DNA]</scope>
    <source>
        <strain evidence="1 2">NBRC 14228</strain>
    </source>
</reference>
<gene>
    <name evidence="1" type="ORF">SSP24_72410</name>
</gene>
<accession>A0A4Y3VX33</accession>
<keyword evidence="2" id="KW-1185">Reference proteome</keyword>
<dbReference type="RefSeq" id="WP_141314410.1">
    <property type="nucleotide sequence ID" value="NZ_BJND01000075.1"/>
</dbReference>
<sequence length="148" mass="16437">MNDAAYLLKSVAQKTGIPQVTLLDAACVAYQQVWPAGTWSKFKEAWGLALEGCALPRDQAQDVLKLIEGEPAFDSFTSEELGGPGFLYNNYQDLLCEFEAQANDYTAEYSTQQEPAWHQEGQASELTRENPGKLIVEHLDDDELHLGL</sequence>
<dbReference type="Proteomes" id="UP000317881">
    <property type="component" value="Unassembled WGS sequence"/>
</dbReference>
<name>A0A4Y3VX33_9ACTN</name>
<evidence type="ECO:0000313" key="1">
    <source>
        <dbReference type="EMBL" id="GEC09586.1"/>
    </source>
</evidence>
<dbReference type="EMBL" id="BJND01000075">
    <property type="protein sequence ID" value="GEC09586.1"/>
    <property type="molecule type" value="Genomic_DNA"/>
</dbReference>
<organism evidence="1 2">
    <name type="scientific">Streptomyces spinoverrucosus</name>
    <dbReference type="NCBI Taxonomy" id="284043"/>
    <lineage>
        <taxon>Bacteria</taxon>
        <taxon>Bacillati</taxon>
        <taxon>Actinomycetota</taxon>
        <taxon>Actinomycetes</taxon>
        <taxon>Kitasatosporales</taxon>
        <taxon>Streptomycetaceae</taxon>
        <taxon>Streptomyces</taxon>
    </lineage>
</organism>
<proteinExistence type="predicted"/>
<dbReference type="AlphaFoldDB" id="A0A4Y3VX33"/>